<name>A0AA86V5C2_9EUKA</name>
<evidence type="ECO:0000313" key="2">
    <source>
        <dbReference type="EMBL" id="CAL6013005.1"/>
    </source>
</evidence>
<protein>
    <submittedName>
        <fullName evidence="2">Hypothetical_protein</fullName>
    </submittedName>
</protein>
<reference evidence="1" key="1">
    <citation type="submission" date="2023-06" db="EMBL/GenBank/DDBJ databases">
        <authorList>
            <person name="Kurt Z."/>
        </authorList>
    </citation>
    <scope>NUCLEOTIDE SEQUENCE</scope>
</reference>
<sequence length="266" mass="30968">MRPSQVVLDNPPKEDQIFEGIPLQNVISYVYSRRDQLVKSYATKDGTYYLGQYGFQPKSIFSSCKAVSADKMVVLSPVIFVDKQGKLHQISSLAYTHVPYKIWLRRLDDVVMLQELKENIFSSANTSMKRQQSFLSSNTQNNSEVSKIRSNANSNSYLQRNFSNKSIHQKPSIAPNRSLPNLNHFQPFEPFQPFNQMLNSNNNINNNQNTNVNQKQHKLTKNMSLPNLVERKNEIEVIKCDFERNFEKKFKENGIVYEKTEQNWYI</sequence>
<gene>
    <name evidence="2" type="ORF">HINF_LOCUS23580</name>
    <name evidence="1" type="ORF">HINF_LOCUS44958</name>
</gene>
<keyword evidence="3" id="KW-1185">Reference proteome</keyword>
<dbReference type="Proteomes" id="UP001642409">
    <property type="component" value="Unassembled WGS sequence"/>
</dbReference>
<accession>A0AA86V5C2</accession>
<dbReference type="AlphaFoldDB" id="A0AA86V5C2"/>
<dbReference type="EMBL" id="CAXDID020000067">
    <property type="protein sequence ID" value="CAL6013005.1"/>
    <property type="molecule type" value="Genomic_DNA"/>
</dbReference>
<evidence type="ECO:0000313" key="1">
    <source>
        <dbReference type="EMBL" id="CAI9957313.1"/>
    </source>
</evidence>
<proteinExistence type="predicted"/>
<dbReference type="EMBL" id="CATOUU010000884">
    <property type="protein sequence ID" value="CAI9957313.1"/>
    <property type="molecule type" value="Genomic_DNA"/>
</dbReference>
<evidence type="ECO:0000313" key="3">
    <source>
        <dbReference type="Proteomes" id="UP001642409"/>
    </source>
</evidence>
<comment type="caution">
    <text evidence="1">The sequence shown here is derived from an EMBL/GenBank/DDBJ whole genome shotgun (WGS) entry which is preliminary data.</text>
</comment>
<organism evidence="1">
    <name type="scientific">Hexamita inflata</name>
    <dbReference type="NCBI Taxonomy" id="28002"/>
    <lineage>
        <taxon>Eukaryota</taxon>
        <taxon>Metamonada</taxon>
        <taxon>Diplomonadida</taxon>
        <taxon>Hexamitidae</taxon>
        <taxon>Hexamitinae</taxon>
        <taxon>Hexamita</taxon>
    </lineage>
</organism>
<reference evidence="2 3" key="2">
    <citation type="submission" date="2024-07" db="EMBL/GenBank/DDBJ databases">
        <authorList>
            <person name="Akdeniz Z."/>
        </authorList>
    </citation>
    <scope>NUCLEOTIDE SEQUENCE [LARGE SCALE GENOMIC DNA]</scope>
</reference>